<evidence type="ECO:0000313" key="13">
    <source>
        <dbReference type="Proteomes" id="UP001198983"/>
    </source>
</evidence>
<evidence type="ECO:0000256" key="7">
    <source>
        <dbReference type="ARBA" id="ARBA00023172"/>
    </source>
</evidence>
<feature type="domain" description="Tyr recombinase" evidence="10">
    <location>
        <begin position="152"/>
        <end position="326"/>
    </location>
</feature>
<name>A0AAX2ZHP0_9FIRM</name>
<dbReference type="Proteomes" id="UP001198983">
    <property type="component" value="Chromosome"/>
</dbReference>
<comment type="subcellular location">
    <subcellularLocation>
        <location evidence="1">Cytoplasm</location>
    </subcellularLocation>
</comment>
<evidence type="ECO:0000256" key="5">
    <source>
        <dbReference type="ARBA" id="ARBA00022908"/>
    </source>
</evidence>
<feature type="domain" description="Core-binding (CB)" evidence="11">
    <location>
        <begin position="51"/>
        <end position="131"/>
    </location>
</feature>
<keyword evidence="7" id="KW-0233">DNA recombination</keyword>
<dbReference type="InterPro" id="IPR002104">
    <property type="entry name" value="Integrase_catalytic"/>
</dbReference>
<keyword evidence="5" id="KW-0229">DNA integration</keyword>
<dbReference type="Gene3D" id="1.10.443.10">
    <property type="entry name" value="Intergrase catalytic core"/>
    <property type="match status" value="1"/>
</dbReference>
<dbReference type="InterPro" id="IPR010998">
    <property type="entry name" value="Integrase_recombinase_N"/>
</dbReference>
<proteinExistence type="predicted"/>
<dbReference type="Pfam" id="PF00589">
    <property type="entry name" value="Phage_integrase"/>
    <property type="match status" value="1"/>
</dbReference>
<evidence type="ECO:0000256" key="8">
    <source>
        <dbReference type="ARBA" id="ARBA00023306"/>
    </source>
</evidence>
<evidence type="ECO:0000256" key="4">
    <source>
        <dbReference type="ARBA" id="ARBA00022829"/>
    </source>
</evidence>
<dbReference type="KEGG" id="tem:JW646_18570"/>
<keyword evidence="6 9" id="KW-0238">DNA-binding</keyword>
<dbReference type="InterPro" id="IPR044068">
    <property type="entry name" value="CB"/>
</dbReference>
<keyword evidence="4" id="KW-0159">Chromosome partition</keyword>
<sequence length="331" mass="38483">METNNEKFITKCVCEIGESLELSIDSQQRVLDTIYKCTLNYDIYEIEEEKSSFSEILNLYIQTKKIEGLEKGTLQNRYYLLRELDKYLNKSYDKITLSDLRMYIMHKQEKLKVTSVNGIITQIKTFFAWLVDEDYIEKNPAKKLKKSKEPTRLVKSLNTINLEKLRINCTKDRDRAIVEFAFATGMRVSEIKEVNIKDLDMSNNCIITIGKGDKERKTFFSDKTKFYLERYLSTRTDNNKALFVSVRKPYGRLSSRAMQDIISKIKKKAGIEAKVTPHVLRHTMATKMIEGGADITTVQALLGHQSITTTQIYAETSMDKVRYQYKQCLNI</sequence>
<dbReference type="PROSITE" id="PS51900">
    <property type="entry name" value="CB"/>
    <property type="match status" value="1"/>
</dbReference>
<dbReference type="GO" id="GO:0007059">
    <property type="term" value="P:chromosome segregation"/>
    <property type="evidence" value="ECO:0007669"/>
    <property type="project" value="UniProtKB-KW"/>
</dbReference>
<evidence type="ECO:0000313" key="12">
    <source>
        <dbReference type="EMBL" id="UEL47599.1"/>
    </source>
</evidence>
<evidence type="ECO:0000256" key="3">
    <source>
        <dbReference type="ARBA" id="ARBA00022618"/>
    </source>
</evidence>
<dbReference type="InterPro" id="IPR050090">
    <property type="entry name" value="Tyrosine_recombinase_XerCD"/>
</dbReference>
<protein>
    <submittedName>
        <fullName evidence="12">Tyrosine-type recombinase/integrase</fullName>
    </submittedName>
</protein>
<dbReference type="GO" id="GO:0003677">
    <property type="term" value="F:DNA binding"/>
    <property type="evidence" value="ECO:0007669"/>
    <property type="project" value="UniProtKB-UniRule"/>
</dbReference>
<dbReference type="RefSeq" id="WP_228415973.1">
    <property type="nucleotide sequence ID" value="NZ_CP081135.1"/>
</dbReference>
<evidence type="ECO:0000256" key="2">
    <source>
        <dbReference type="ARBA" id="ARBA00022490"/>
    </source>
</evidence>
<dbReference type="InterPro" id="IPR011010">
    <property type="entry name" value="DNA_brk_join_enz"/>
</dbReference>
<evidence type="ECO:0000256" key="6">
    <source>
        <dbReference type="ARBA" id="ARBA00023125"/>
    </source>
</evidence>
<keyword evidence="13" id="KW-1185">Reference proteome</keyword>
<dbReference type="Gene3D" id="1.10.150.130">
    <property type="match status" value="1"/>
</dbReference>
<dbReference type="InterPro" id="IPR013762">
    <property type="entry name" value="Integrase-like_cat_sf"/>
</dbReference>
<keyword evidence="8" id="KW-0131">Cell cycle</keyword>
<gene>
    <name evidence="12" type="ORF">JW646_18570</name>
</gene>
<evidence type="ECO:0000256" key="1">
    <source>
        <dbReference type="ARBA" id="ARBA00004496"/>
    </source>
</evidence>
<accession>A0AAX2ZHP0</accession>
<dbReference type="SUPFAM" id="SSF56349">
    <property type="entry name" value="DNA breaking-rejoining enzymes"/>
    <property type="match status" value="1"/>
</dbReference>
<dbReference type="GO" id="GO:0051301">
    <property type="term" value="P:cell division"/>
    <property type="evidence" value="ECO:0007669"/>
    <property type="project" value="UniProtKB-KW"/>
</dbReference>
<dbReference type="GO" id="GO:0015074">
    <property type="term" value="P:DNA integration"/>
    <property type="evidence" value="ECO:0007669"/>
    <property type="project" value="UniProtKB-KW"/>
</dbReference>
<keyword evidence="2" id="KW-0963">Cytoplasm</keyword>
<evidence type="ECO:0000256" key="9">
    <source>
        <dbReference type="PROSITE-ProRule" id="PRU01248"/>
    </source>
</evidence>
<organism evidence="12 13">
    <name type="scientific">Terrisporobacter hibernicus</name>
    <dbReference type="NCBI Taxonomy" id="2813371"/>
    <lineage>
        <taxon>Bacteria</taxon>
        <taxon>Bacillati</taxon>
        <taxon>Bacillota</taxon>
        <taxon>Clostridia</taxon>
        <taxon>Peptostreptococcales</taxon>
        <taxon>Peptostreptococcaceae</taxon>
        <taxon>Terrisporobacter</taxon>
    </lineage>
</organism>
<dbReference type="PANTHER" id="PTHR30349:SF77">
    <property type="entry name" value="TYROSINE RECOMBINASE XERC"/>
    <property type="match status" value="1"/>
</dbReference>
<dbReference type="EMBL" id="CP081135">
    <property type="protein sequence ID" value="UEL47599.1"/>
    <property type="molecule type" value="Genomic_DNA"/>
</dbReference>
<evidence type="ECO:0000259" key="10">
    <source>
        <dbReference type="PROSITE" id="PS51898"/>
    </source>
</evidence>
<dbReference type="GO" id="GO:0006310">
    <property type="term" value="P:DNA recombination"/>
    <property type="evidence" value="ECO:0007669"/>
    <property type="project" value="UniProtKB-KW"/>
</dbReference>
<reference evidence="12 13" key="1">
    <citation type="journal article" date="2023" name="Int. J. Syst. Evol. Microbiol.">
        <title>Terrisporobacter hibernicus sp. nov., isolated from bovine faeces in Northern Ireland.</title>
        <authorList>
            <person name="Mitchell M."/>
            <person name="Nguyen S.V."/>
            <person name="Connor M."/>
            <person name="Fairley D.J."/>
            <person name="Donoghue O."/>
            <person name="Marshall H."/>
            <person name="Koolman L."/>
            <person name="McMullan G."/>
            <person name="Schaffer K.E."/>
            <person name="McGrath J.W."/>
            <person name="Fanning S."/>
        </authorList>
    </citation>
    <scope>NUCLEOTIDE SEQUENCE [LARGE SCALE GENOMIC DNA]</scope>
    <source>
        <strain evidence="12 13">MCA3</strain>
    </source>
</reference>
<dbReference type="AlphaFoldDB" id="A0AAX2ZHP0"/>
<dbReference type="NCBIfam" id="NF040815">
    <property type="entry name" value="recomb_XerA_Arch"/>
    <property type="match status" value="1"/>
</dbReference>
<keyword evidence="3" id="KW-0132">Cell division</keyword>
<dbReference type="PANTHER" id="PTHR30349">
    <property type="entry name" value="PHAGE INTEGRASE-RELATED"/>
    <property type="match status" value="1"/>
</dbReference>
<dbReference type="PROSITE" id="PS51898">
    <property type="entry name" value="TYR_RECOMBINASE"/>
    <property type="match status" value="1"/>
</dbReference>
<dbReference type="GO" id="GO:0005737">
    <property type="term" value="C:cytoplasm"/>
    <property type="evidence" value="ECO:0007669"/>
    <property type="project" value="UniProtKB-SubCell"/>
</dbReference>
<evidence type="ECO:0000259" key="11">
    <source>
        <dbReference type="PROSITE" id="PS51900"/>
    </source>
</evidence>